<evidence type="ECO:0000256" key="1">
    <source>
        <dbReference type="ARBA" id="ARBA00022649"/>
    </source>
</evidence>
<reference evidence="2 3" key="1">
    <citation type="submission" date="2021-12" db="EMBL/GenBank/DDBJ databases">
        <title>Discovery of the Pendulisporaceae a myxobacterial family with distinct sporulation behavior and unique specialized metabolism.</title>
        <authorList>
            <person name="Garcia R."/>
            <person name="Popoff A."/>
            <person name="Bader C.D."/>
            <person name="Loehr J."/>
            <person name="Walesch S."/>
            <person name="Walt C."/>
            <person name="Boldt J."/>
            <person name="Bunk B."/>
            <person name="Haeckl F.J.F.P.J."/>
            <person name="Gunesch A.P."/>
            <person name="Birkelbach J."/>
            <person name="Nuebel U."/>
            <person name="Pietschmann T."/>
            <person name="Bach T."/>
            <person name="Mueller R."/>
        </authorList>
    </citation>
    <scope>NUCLEOTIDE SEQUENCE [LARGE SCALE GENOMIC DNA]</scope>
    <source>
        <strain evidence="2 3">MSr11954</strain>
    </source>
</reference>
<dbReference type="EMBL" id="CP089984">
    <property type="protein sequence ID" value="WXB16214.1"/>
    <property type="molecule type" value="Genomic_DNA"/>
</dbReference>
<gene>
    <name evidence="2" type="ORF">LZC94_02815</name>
</gene>
<protein>
    <submittedName>
        <fullName evidence="2">Type II toxin-antitoxin system RelE/ParE family toxin</fullName>
    </submittedName>
</protein>
<dbReference type="SUPFAM" id="SSF143011">
    <property type="entry name" value="RelE-like"/>
    <property type="match status" value="1"/>
</dbReference>
<evidence type="ECO:0000313" key="2">
    <source>
        <dbReference type="EMBL" id="WXB16214.1"/>
    </source>
</evidence>
<sequence>MLYSIEYTTHALKFLQALPRETGEVLFDAIERLVDNPKRKGSVRRGNTPSTFYVRVEARDQRYRVSYEIREQRLVIIVLKVNEARVRRRQ</sequence>
<dbReference type="Pfam" id="PF05016">
    <property type="entry name" value="ParE_toxin"/>
    <property type="match status" value="1"/>
</dbReference>
<keyword evidence="1" id="KW-1277">Toxin-antitoxin system</keyword>
<dbReference type="Proteomes" id="UP001370348">
    <property type="component" value="Chromosome"/>
</dbReference>
<dbReference type="Gene3D" id="3.30.2310.20">
    <property type="entry name" value="RelE-like"/>
    <property type="match status" value="1"/>
</dbReference>
<accession>A0ABZ2M337</accession>
<evidence type="ECO:0000313" key="3">
    <source>
        <dbReference type="Proteomes" id="UP001370348"/>
    </source>
</evidence>
<dbReference type="InterPro" id="IPR007712">
    <property type="entry name" value="RelE/ParE_toxin"/>
</dbReference>
<organism evidence="2 3">
    <name type="scientific">Pendulispora albinea</name>
    <dbReference type="NCBI Taxonomy" id="2741071"/>
    <lineage>
        <taxon>Bacteria</taxon>
        <taxon>Pseudomonadati</taxon>
        <taxon>Myxococcota</taxon>
        <taxon>Myxococcia</taxon>
        <taxon>Myxococcales</taxon>
        <taxon>Sorangiineae</taxon>
        <taxon>Pendulisporaceae</taxon>
        <taxon>Pendulispora</taxon>
    </lineage>
</organism>
<dbReference type="RefSeq" id="WP_394825843.1">
    <property type="nucleotide sequence ID" value="NZ_CP089984.1"/>
</dbReference>
<name>A0ABZ2M337_9BACT</name>
<dbReference type="InterPro" id="IPR035093">
    <property type="entry name" value="RelE/ParE_toxin_dom_sf"/>
</dbReference>
<keyword evidence="3" id="KW-1185">Reference proteome</keyword>
<proteinExistence type="predicted"/>